<proteinExistence type="inferred from homology"/>
<reference evidence="15" key="1">
    <citation type="submission" date="2019-11" db="EMBL/GenBank/DDBJ databases">
        <title>Isolation and characterization of a novel species in the genus Sulfuriferula.</title>
        <authorList>
            <person name="Mochizuki J."/>
            <person name="Kojima H."/>
            <person name="Fukui M."/>
        </authorList>
    </citation>
    <scope>NUCLEOTIDE SEQUENCE [LARGE SCALE GENOMIC DNA]</scope>
    <source>
        <strain evidence="15">SGTM</strain>
    </source>
</reference>
<feature type="binding site" evidence="10">
    <location>
        <position position="105"/>
    </location>
    <ligand>
        <name>4-amino-2-methyl-5-(diphosphooxymethyl)pyrimidine</name>
        <dbReference type="ChEBI" id="CHEBI:57841"/>
    </ligand>
</feature>
<evidence type="ECO:0000256" key="6">
    <source>
        <dbReference type="ARBA" id="ARBA00022977"/>
    </source>
</evidence>
<dbReference type="EMBL" id="AP021881">
    <property type="protein sequence ID" value="BBP01911.1"/>
    <property type="molecule type" value="Genomic_DNA"/>
</dbReference>
<dbReference type="Pfam" id="PF02581">
    <property type="entry name" value="TMP-TENI"/>
    <property type="match status" value="1"/>
</dbReference>
<gene>
    <name evidence="10 14" type="primary">thiE</name>
    <name evidence="14" type="ORF">SFSGTM_26190</name>
</gene>
<evidence type="ECO:0000256" key="2">
    <source>
        <dbReference type="ARBA" id="ARBA00005165"/>
    </source>
</evidence>
<dbReference type="FunFam" id="3.20.20.70:FF:000096">
    <property type="entry name" value="Thiamine-phosphate synthase"/>
    <property type="match status" value="1"/>
</dbReference>
<feature type="binding site" evidence="10">
    <location>
        <begin position="182"/>
        <end position="183"/>
    </location>
    <ligand>
        <name>2-[(2R,5Z)-2-carboxy-4-methylthiazol-5(2H)-ylidene]ethyl phosphate</name>
        <dbReference type="ChEBI" id="CHEBI:62899"/>
    </ligand>
</feature>
<keyword evidence="6 10" id="KW-0784">Thiamine biosynthesis</keyword>
<comment type="pathway">
    <text evidence="2 10 12">Cofactor biosynthesis; thiamine diphosphate biosynthesis; thiamine phosphate from 4-amino-2-methyl-5-diphosphomethylpyrimidine and 4-methyl-5-(2-phosphoethyl)-thiazole: step 1/1.</text>
</comment>
<evidence type="ECO:0000256" key="1">
    <source>
        <dbReference type="ARBA" id="ARBA00003814"/>
    </source>
</evidence>
<feature type="binding site" evidence="10">
    <location>
        <position position="162"/>
    </location>
    <ligand>
        <name>2-[(2R,5Z)-2-carboxy-4-methylthiazol-5(2H)-ylidene]ethyl phosphate</name>
        <dbReference type="ChEBI" id="CHEBI:62899"/>
    </ligand>
</feature>
<evidence type="ECO:0000256" key="12">
    <source>
        <dbReference type="RuleBase" id="RU004253"/>
    </source>
</evidence>
<comment type="function">
    <text evidence="1 10">Condenses 4-methyl-5-(beta-hydroxyethyl)thiazole monophosphate (THZ-P) and 2-methyl-4-amino-5-hydroxymethyl pyrimidine pyrophosphate (HMP-PP) to form thiamine monophosphate (TMP).</text>
</comment>
<evidence type="ECO:0000256" key="8">
    <source>
        <dbReference type="ARBA" id="ARBA00047851"/>
    </source>
</evidence>
<feature type="binding site" evidence="10">
    <location>
        <position position="86"/>
    </location>
    <ligand>
        <name>Mg(2+)</name>
        <dbReference type="ChEBI" id="CHEBI:18420"/>
    </ligand>
</feature>
<dbReference type="SUPFAM" id="SSF51391">
    <property type="entry name" value="Thiamin phosphate synthase"/>
    <property type="match status" value="1"/>
</dbReference>
<comment type="catalytic activity">
    <reaction evidence="8 10 11">
        <text>2-(2-carboxy-4-methylthiazol-5-yl)ethyl phosphate + 4-amino-2-methyl-5-(diphosphooxymethyl)pyrimidine + 2 H(+) = thiamine phosphate + CO2 + diphosphate</text>
        <dbReference type="Rhea" id="RHEA:47848"/>
        <dbReference type="ChEBI" id="CHEBI:15378"/>
        <dbReference type="ChEBI" id="CHEBI:16526"/>
        <dbReference type="ChEBI" id="CHEBI:33019"/>
        <dbReference type="ChEBI" id="CHEBI:37575"/>
        <dbReference type="ChEBI" id="CHEBI:57841"/>
        <dbReference type="ChEBI" id="CHEBI:62890"/>
        <dbReference type="EC" id="2.5.1.3"/>
    </reaction>
</comment>
<evidence type="ECO:0000256" key="10">
    <source>
        <dbReference type="HAMAP-Rule" id="MF_00097"/>
    </source>
</evidence>
<organism evidence="14 15">
    <name type="scientific">Sulfuriferula nivalis</name>
    <dbReference type="NCBI Taxonomy" id="2675298"/>
    <lineage>
        <taxon>Bacteria</taxon>
        <taxon>Pseudomonadati</taxon>
        <taxon>Pseudomonadota</taxon>
        <taxon>Betaproteobacteria</taxon>
        <taxon>Nitrosomonadales</taxon>
        <taxon>Sulfuricellaceae</taxon>
        <taxon>Sulfuriferula</taxon>
    </lineage>
</organism>
<protein>
    <recommendedName>
        <fullName evidence="10">Thiamine-phosphate synthase</fullName>
        <shortName evidence="10">TP synthase</shortName>
        <shortName evidence="10">TPS</shortName>
        <ecNumber evidence="10">2.5.1.3</ecNumber>
    </recommendedName>
    <alternativeName>
        <fullName evidence="10">Thiamine-phosphate pyrophosphorylase</fullName>
        <shortName evidence="10">TMP pyrophosphorylase</shortName>
        <shortName evidence="10">TMP-PPase</shortName>
    </alternativeName>
</protein>
<dbReference type="Gene3D" id="3.20.20.70">
    <property type="entry name" value="Aldolase class I"/>
    <property type="match status" value="1"/>
</dbReference>
<feature type="binding site" evidence="10">
    <location>
        <begin position="34"/>
        <end position="38"/>
    </location>
    <ligand>
        <name>4-amino-2-methyl-5-(diphosphooxymethyl)pyrimidine</name>
        <dbReference type="ChEBI" id="CHEBI:57841"/>
    </ligand>
</feature>
<feature type="domain" description="Thiamine phosphate synthase/TenI" evidence="13">
    <location>
        <begin position="5"/>
        <end position="185"/>
    </location>
</feature>
<feature type="binding site" evidence="10">
    <location>
        <position position="66"/>
    </location>
    <ligand>
        <name>4-amino-2-methyl-5-(diphosphooxymethyl)pyrimidine</name>
        <dbReference type="ChEBI" id="CHEBI:57841"/>
    </ligand>
</feature>
<dbReference type="EC" id="2.5.1.3" evidence="10"/>
<dbReference type="RefSeq" id="WP_162085625.1">
    <property type="nucleotide sequence ID" value="NZ_AP021881.1"/>
</dbReference>
<dbReference type="GO" id="GO:0004789">
    <property type="term" value="F:thiamine-phosphate diphosphorylase activity"/>
    <property type="evidence" value="ECO:0007669"/>
    <property type="project" value="UniProtKB-UniRule"/>
</dbReference>
<comment type="catalytic activity">
    <reaction evidence="7 10 11">
        <text>4-methyl-5-(2-phosphooxyethyl)-thiazole + 4-amino-2-methyl-5-(diphosphooxymethyl)pyrimidine + H(+) = thiamine phosphate + diphosphate</text>
        <dbReference type="Rhea" id="RHEA:22328"/>
        <dbReference type="ChEBI" id="CHEBI:15378"/>
        <dbReference type="ChEBI" id="CHEBI:33019"/>
        <dbReference type="ChEBI" id="CHEBI:37575"/>
        <dbReference type="ChEBI" id="CHEBI:57841"/>
        <dbReference type="ChEBI" id="CHEBI:58296"/>
        <dbReference type="EC" id="2.5.1.3"/>
    </reaction>
</comment>
<evidence type="ECO:0000313" key="14">
    <source>
        <dbReference type="EMBL" id="BBP01911.1"/>
    </source>
</evidence>
<keyword evidence="5 10" id="KW-0460">Magnesium</keyword>
<dbReference type="NCBIfam" id="TIGR00693">
    <property type="entry name" value="thiE"/>
    <property type="match status" value="1"/>
</dbReference>
<feature type="binding site" evidence="10">
    <location>
        <begin position="132"/>
        <end position="134"/>
    </location>
    <ligand>
        <name>2-[(2R,5Z)-2-carboxy-4-methylthiazol-5(2H)-ylidene]ethyl phosphate</name>
        <dbReference type="ChEBI" id="CHEBI:62899"/>
    </ligand>
</feature>
<dbReference type="Proteomes" id="UP000463939">
    <property type="component" value="Chromosome"/>
</dbReference>
<dbReference type="PANTHER" id="PTHR20857:SF15">
    <property type="entry name" value="THIAMINE-PHOSPHATE SYNTHASE"/>
    <property type="match status" value="1"/>
</dbReference>
<evidence type="ECO:0000256" key="9">
    <source>
        <dbReference type="ARBA" id="ARBA00047883"/>
    </source>
</evidence>
<comment type="similarity">
    <text evidence="10 11">Belongs to the thiamine-phosphate synthase family.</text>
</comment>
<evidence type="ECO:0000256" key="4">
    <source>
        <dbReference type="ARBA" id="ARBA00022723"/>
    </source>
</evidence>
<feature type="binding site" evidence="10">
    <location>
        <position position="67"/>
    </location>
    <ligand>
        <name>Mg(2+)</name>
        <dbReference type="ChEBI" id="CHEBI:18420"/>
    </ligand>
</feature>
<dbReference type="PANTHER" id="PTHR20857">
    <property type="entry name" value="THIAMINE-PHOSPHATE PYROPHOSPHORYLASE"/>
    <property type="match status" value="1"/>
</dbReference>
<dbReference type="InterPro" id="IPR034291">
    <property type="entry name" value="TMP_synthase"/>
</dbReference>
<evidence type="ECO:0000256" key="3">
    <source>
        <dbReference type="ARBA" id="ARBA00022679"/>
    </source>
</evidence>
<dbReference type="InterPro" id="IPR036206">
    <property type="entry name" value="ThiamineP_synth_sf"/>
</dbReference>
<dbReference type="GO" id="GO:0009228">
    <property type="term" value="P:thiamine biosynthetic process"/>
    <property type="evidence" value="ECO:0007669"/>
    <property type="project" value="UniProtKB-KW"/>
</dbReference>
<dbReference type="GO" id="GO:0009229">
    <property type="term" value="P:thiamine diphosphate biosynthetic process"/>
    <property type="evidence" value="ECO:0007669"/>
    <property type="project" value="UniProtKB-UniRule"/>
</dbReference>
<accession>A0A809RSQ4</accession>
<dbReference type="UniPathway" id="UPA00060">
    <property type="reaction ID" value="UER00141"/>
</dbReference>
<name>A0A809RSQ4_9PROT</name>
<dbReference type="AlphaFoldDB" id="A0A809RSQ4"/>
<dbReference type="InterPro" id="IPR013785">
    <property type="entry name" value="Aldolase_TIM"/>
</dbReference>
<evidence type="ECO:0000256" key="11">
    <source>
        <dbReference type="RuleBase" id="RU003826"/>
    </source>
</evidence>
<evidence type="ECO:0000259" key="13">
    <source>
        <dbReference type="Pfam" id="PF02581"/>
    </source>
</evidence>
<dbReference type="GO" id="GO:0005737">
    <property type="term" value="C:cytoplasm"/>
    <property type="evidence" value="ECO:0007669"/>
    <property type="project" value="TreeGrafter"/>
</dbReference>
<evidence type="ECO:0000313" key="15">
    <source>
        <dbReference type="Proteomes" id="UP000463939"/>
    </source>
</evidence>
<dbReference type="GO" id="GO:0000287">
    <property type="term" value="F:magnesium ion binding"/>
    <property type="evidence" value="ECO:0007669"/>
    <property type="project" value="UniProtKB-UniRule"/>
</dbReference>
<dbReference type="InterPro" id="IPR022998">
    <property type="entry name" value="ThiamineP_synth_TenI"/>
</dbReference>
<keyword evidence="4 10" id="KW-0479">Metal-binding</keyword>
<keyword evidence="15" id="KW-1185">Reference proteome</keyword>
<dbReference type="KEGG" id="sniv:SFSGTM_26190"/>
<comment type="catalytic activity">
    <reaction evidence="9 10 11">
        <text>2-[(2R,5Z)-2-carboxy-4-methylthiazol-5(2H)-ylidene]ethyl phosphate + 4-amino-2-methyl-5-(diphosphooxymethyl)pyrimidine + 2 H(+) = thiamine phosphate + CO2 + diphosphate</text>
        <dbReference type="Rhea" id="RHEA:47844"/>
        <dbReference type="ChEBI" id="CHEBI:15378"/>
        <dbReference type="ChEBI" id="CHEBI:16526"/>
        <dbReference type="ChEBI" id="CHEBI:33019"/>
        <dbReference type="ChEBI" id="CHEBI:37575"/>
        <dbReference type="ChEBI" id="CHEBI:57841"/>
        <dbReference type="ChEBI" id="CHEBI:62899"/>
        <dbReference type="EC" id="2.5.1.3"/>
    </reaction>
</comment>
<dbReference type="HAMAP" id="MF_00097">
    <property type="entry name" value="TMP_synthase"/>
    <property type="match status" value="1"/>
</dbReference>
<keyword evidence="3 10" id="KW-0808">Transferase</keyword>
<comment type="cofactor">
    <cofactor evidence="10">
        <name>Mg(2+)</name>
        <dbReference type="ChEBI" id="CHEBI:18420"/>
    </cofactor>
    <text evidence="10">Binds 1 Mg(2+) ion per subunit.</text>
</comment>
<dbReference type="CDD" id="cd00564">
    <property type="entry name" value="TMP_TenI"/>
    <property type="match status" value="1"/>
</dbReference>
<feature type="binding site" evidence="10">
    <location>
        <position position="135"/>
    </location>
    <ligand>
        <name>4-amino-2-methyl-5-(diphosphooxymethyl)pyrimidine</name>
        <dbReference type="ChEBI" id="CHEBI:57841"/>
    </ligand>
</feature>
<evidence type="ECO:0000256" key="7">
    <source>
        <dbReference type="ARBA" id="ARBA00047334"/>
    </source>
</evidence>
<sequence length="208" mass="21649">MISGLYAITQETDNTAALLGAITAALRGGASVVQYRDKSGDIARQHEQASELLVLCRQYGVPLIINDSLRLADLVGADGVHIGRDDGGIREARIILGADKIVGVSCYQSIDLAVKAQAAGADYVAFGSFFPSSTKPDAPLAEMALLQQATHQIHIPIIAIGGITLANAGDLIDAGADAIAVISALFESDDVAATARQFADLFLAETED</sequence>
<evidence type="ECO:0000256" key="5">
    <source>
        <dbReference type="ARBA" id="ARBA00022842"/>
    </source>
</evidence>